<dbReference type="InterPro" id="IPR015358">
    <property type="entry name" value="Tscrpt_reg_MerR_DNA-bd"/>
</dbReference>
<dbReference type="SMART" id="SM00422">
    <property type="entry name" value="HTH_MERR"/>
    <property type="match status" value="1"/>
</dbReference>
<dbReference type="GO" id="GO:0003677">
    <property type="term" value="F:DNA binding"/>
    <property type="evidence" value="ECO:0007669"/>
    <property type="project" value="UniProtKB-KW"/>
</dbReference>
<dbReference type="Pfam" id="PF09278">
    <property type="entry name" value="MerR-DNA-bind"/>
    <property type="match status" value="1"/>
</dbReference>
<dbReference type="RefSeq" id="WP_281244393.1">
    <property type="nucleotide sequence ID" value="NZ_FNAB01000001.1"/>
</dbReference>
<dbReference type="AlphaFoldDB" id="A0A1G6NFT2"/>
<gene>
    <name evidence="9" type="ORF">SAMN05444580_101517</name>
</gene>
<keyword evidence="7" id="KW-0804">Transcription</keyword>
<evidence type="ECO:0000256" key="5">
    <source>
        <dbReference type="ARBA" id="ARBA00023015"/>
    </source>
</evidence>
<dbReference type="SUPFAM" id="SSF46955">
    <property type="entry name" value="Putative DNA-binding domain"/>
    <property type="match status" value="1"/>
</dbReference>
<protein>
    <submittedName>
        <fullName evidence="9">MerR family transcriptional regulator, redox-sensitive transcriptional activator SoxR</fullName>
    </submittedName>
</protein>
<evidence type="ECO:0000313" key="10">
    <source>
        <dbReference type="Proteomes" id="UP000199417"/>
    </source>
</evidence>
<dbReference type="STRING" id="168276.SAMN05444580_101517"/>
<dbReference type="Proteomes" id="UP000199417">
    <property type="component" value="Unassembled WGS sequence"/>
</dbReference>
<evidence type="ECO:0000259" key="8">
    <source>
        <dbReference type="PROSITE" id="PS50937"/>
    </source>
</evidence>
<dbReference type="CDD" id="cd01110">
    <property type="entry name" value="HTH_SoxR"/>
    <property type="match status" value="1"/>
</dbReference>
<dbReference type="Gene3D" id="1.10.1660.10">
    <property type="match status" value="1"/>
</dbReference>
<dbReference type="GO" id="GO:0051537">
    <property type="term" value="F:2 iron, 2 sulfur cluster binding"/>
    <property type="evidence" value="ECO:0007669"/>
    <property type="project" value="UniProtKB-KW"/>
</dbReference>
<keyword evidence="10" id="KW-1185">Reference proteome</keyword>
<sequence length="136" mass="15228">MGEIARRSGLAVSALHYYESVGLLSPERTAGNQRRYPRSVLRRIAFIRMANRVGIPLADVAAALATLPDGRTPTRRDWERLSGQWRAELDERIHRLQQLRDDFTGCIGCGCLSLNSCWMLNPGDRLGEQGPGPQRL</sequence>
<dbReference type="InterPro" id="IPR000551">
    <property type="entry name" value="MerR-type_HTH_dom"/>
</dbReference>
<keyword evidence="4" id="KW-0411">Iron-sulfur</keyword>
<dbReference type="InterPro" id="IPR047057">
    <property type="entry name" value="MerR_fam"/>
</dbReference>
<dbReference type="GO" id="GO:0046872">
    <property type="term" value="F:metal ion binding"/>
    <property type="evidence" value="ECO:0007669"/>
    <property type="project" value="UniProtKB-KW"/>
</dbReference>
<dbReference type="PROSITE" id="PS00552">
    <property type="entry name" value="HTH_MERR_1"/>
    <property type="match status" value="1"/>
</dbReference>
<proteinExistence type="predicted"/>
<dbReference type="GO" id="GO:0006979">
    <property type="term" value="P:response to oxidative stress"/>
    <property type="evidence" value="ECO:0007669"/>
    <property type="project" value="InterPro"/>
</dbReference>
<accession>A0A1G6NFT2</accession>
<evidence type="ECO:0000256" key="7">
    <source>
        <dbReference type="ARBA" id="ARBA00023163"/>
    </source>
</evidence>
<keyword evidence="5" id="KW-0805">Transcription regulation</keyword>
<dbReference type="InterPro" id="IPR009061">
    <property type="entry name" value="DNA-bd_dom_put_sf"/>
</dbReference>
<dbReference type="EMBL" id="FNAB01000001">
    <property type="protein sequence ID" value="SDC66284.1"/>
    <property type="molecule type" value="Genomic_DNA"/>
</dbReference>
<evidence type="ECO:0000313" key="9">
    <source>
        <dbReference type="EMBL" id="SDC66284.1"/>
    </source>
</evidence>
<dbReference type="GO" id="GO:0003700">
    <property type="term" value="F:DNA-binding transcription factor activity"/>
    <property type="evidence" value="ECO:0007669"/>
    <property type="project" value="InterPro"/>
</dbReference>
<dbReference type="InterPro" id="IPR010211">
    <property type="entry name" value="Redox-sen_tscrpt-act_SoxR"/>
</dbReference>
<keyword evidence="2" id="KW-0479">Metal-binding</keyword>
<evidence type="ECO:0000256" key="4">
    <source>
        <dbReference type="ARBA" id="ARBA00023014"/>
    </source>
</evidence>
<evidence type="ECO:0000256" key="1">
    <source>
        <dbReference type="ARBA" id="ARBA00022714"/>
    </source>
</evidence>
<keyword evidence="1" id="KW-0001">2Fe-2S</keyword>
<organism evidence="9 10">
    <name type="scientific">Rhodococcus tukisamuensis</name>
    <dbReference type="NCBI Taxonomy" id="168276"/>
    <lineage>
        <taxon>Bacteria</taxon>
        <taxon>Bacillati</taxon>
        <taxon>Actinomycetota</taxon>
        <taxon>Actinomycetes</taxon>
        <taxon>Mycobacteriales</taxon>
        <taxon>Nocardiaceae</taxon>
        <taxon>Rhodococcus</taxon>
    </lineage>
</organism>
<reference evidence="9 10" key="1">
    <citation type="submission" date="2016-10" db="EMBL/GenBank/DDBJ databases">
        <authorList>
            <person name="de Groot N.N."/>
        </authorList>
    </citation>
    <scope>NUCLEOTIDE SEQUENCE [LARGE SCALE GENOMIC DNA]</scope>
    <source>
        <strain evidence="9 10">JCM 11308</strain>
    </source>
</reference>
<dbReference type="PANTHER" id="PTHR30204:SF0">
    <property type="entry name" value="REDOX-SENSITIVE TRANSCRIPTIONAL ACTIVATOR SOXR"/>
    <property type="match status" value="1"/>
</dbReference>
<keyword evidence="3" id="KW-0408">Iron</keyword>
<dbReference type="Pfam" id="PF00376">
    <property type="entry name" value="MerR"/>
    <property type="match status" value="1"/>
</dbReference>
<dbReference type="NCBIfam" id="TIGR01950">
    <property type="entry name" value="SoxR"/>
    <property type="match status" value="1"/>
</dbReference>
<dbReference type="PRINTS" id="PR00040">
    <property type="entry name" value="HTHMERR"/>
</dbReference>
<feature type="domain" description="HTH merR-type" evidence="8">
    <location>
        <begin position="1"/>
        <end position="66"/>
    </location>
</feature>
<keyword evidence="6" id="KW-0238">DNA-binding</keyword>
<evidence type="ECO:0000256" key="2">
    <source>
        <dbReference type="ARBA" id="ARBA00022723"/>
    </source>
</evidence>
<name>A0A1G6NFT2_9NOCA</name>
<dbReference type="PANTHER" id="PTHR30204">
    <property type="entry name" value="REDOX-CYCLING DRUG-SENSING TRANSCRIPTIONAL ACTIVATOR SOXR"/>
    <property type="match status" value="1"/>
</dbReference>
<dbReference type="PROSITE" id="PS50937">
    <property type="entry name" value="HTH_MERR_2"/>
    <property type="match status" value="1"/>
</dbReference>
<evidence type="ECO:0000256" key="3">
    <source>
        <dbReference type="ARBA" id="ARBA00023004"/>
    </source>
</evidence>
<evidence type="ECO:0000256" key="6">
    <source>
        <dbReference type="ARBA" id="ARBA00023125"/>
    </source>
</evidence>